<evidence type="ECO:0000259" key="3">
    <source>
        <dbReference type="Pfam" id="PF00182"/>
    </source>
</evidence>
<accession>A0ABM1Y771</accession>
<dbReference type="Proteomes" id="UP000069940">
    <property type="component" value="Unassembled WGS sequence"/>
</dbReference>
<dbReference type="GeneID" id="109428602"/>
<feature type="domain" description="Glycoside hydrolase family 19 catalytic" evidence="3">
    <location>
        <begin position="58"/>
        <end position="124"/>
    </location>
</feature>
<organism evidence="4 5">
    <name type="scientific">Aedes albopictus</name>
    <name type="common">Asian tiger mosquito</name>
    <name type="synonym">Stegomyia albopicta</name>
    <dbReference type="NCBI Taxonomy" id="7160"/>
    <lineage>
        <taxon>Eukaryota</taxon>
        <taxon>Metazoa</taxon>
        <taxon>Ecdysozoa</taxon>
        <taxon>Arthropoda</taxon>
        <taxon>Hexapoda</taxon>
        <taxon>Insecta</taxon>
        <taxon>Pterygota</taxon>
        <taxon>Neoptera</taxon>
        <taxon>Endopterygota</taxon>
        <taxon>Diptera</taxon>
        <taxon>Nematocera</taxon>
        <taxon>Culicoidea</taxon>
        <taxon>Culicidae</taxon>
        <taxon>Culicinae</taxon>
        <taxon>Aedini</taxon>
        <taxon>Aedes</taxon>
        <taxon>Stegomyia</taxon>
    </lineage>
</organism>
<sequence>MVATAQLNLILSSCGYVPLRSSVDCIIVRHINGMTICANEAAMFLAHLIHESDGFQRRSEQSSKINKGSGGRYYGRGYLMLTQDYNYRAASLTIFGDERLLETPDIVSDSEDMSMCVSVWFWENYVRPAGGPSKNNFGLTTKMIACPLKSPCNEVVRKMYNYYLVAARILGVRNLAVEQ</sequence>
<dbReference type="PANTHER" id="PTHR22595">
    <property type="entry name" value="CHITINASE-RELATED"/>
    <property type="match status" value="1"/>
</dbReference>
<dbReference type="SUPFAM" id="SSF53955">
    <property type="entry name" value="Lysozyme-like"/>
    <property type="match status" value="1"/>
</dbReference>
<keyword evidence="2" id="KW-1015">Disulfide bond</keyword>
<dbReference type="RefSeq" id="XP_019559943.3">
    <property type="nucleotide sequence ID" value="XM_019704398.3"/>
</dbReference>
<dbReference type="EnsemblMetazoa" id="AALFPA23_006417.R8331">
    <property type="protein sequence ID" value="AALFPA23_006417.P8331"/>
    <property type="gene ID" value="AALFPA23_006417"/>
</dbReference>
<keyword evidence="1" id="KW-0611">Plant defense</keyword>
<keyword evidence="5" id="KW-1185">Reference proteome</keyword>
<evidence type="ECO:0000256" key="2">
    <source>
        <dbReference type="ARBA" id="ARBA00023157"/>
    </source>
</evidence>
<dbReference type="InterPro" id="IPR000726">
    <property type="entry name" value="Glyco_hydro_19_cat"/>
</dbReference>
<dbReference type="Gene3D" id="3.30.20.10">
    <property type="entry name" value="Endochitinase, domain 2"/>
    <property type="match status" value="1"/>
</dbReference>
<evidence type="ECO:0000313" key="5">
    <source>
        <dbReference type="Proteomes" id="UP000069940"/>
    </source>
</evidence>
<dbReference type="Pfam" id="PF00182">
    <property type="entry name" value="Glyco_hydro_19"/>
    <property type="match status" value="1"/>
</dbReference>
<dbReference type="InterPro" id="IPR023346">
    <property type="entry name" value="Lysozyme-like_dom_sf"/>
</dbReference>
<protein>
    <recommendedName>
        <fullName evidence="3">Glycoside hydrolase family 19 catalytic domain-containing protein</fullName>
    </recommendedName>
</protein>
<evidence type="ECO:0000313" key="4">
    <source>
        <dbReference type="EnsemblMetazoa" id="AALFPA23_006417.P8331"/>
    </source>
</evidence>
<name>A0ABM1Y771_AEDAL</name>
<evidence type="ECO:0000256" key="1">
    <source>
        <dbReference type="ARBA" id="ARBA00022821"/>
    </source>
</evidence>
<dbReference type="PANTHER" id="PTHR22595:SF79">
    <property type="entry name" value="CHITINASE 12"/>
    <property type="match status" value="1"/>
</dbReference>
<reference evidence="5" key="1">
    <citation type="journal article" date="2015" name="Proc. Natl. Acad. Sci. U.S.A.">
        <title>Genome sequence of the Asian Tiger mosquito, Aedes albopictus, reveals insights into its biology, genetics, and evolution.</title>
        <authorList>
            <person name="Chen X.G."/>
            <person name="Jiang X."/>
            <person name="Gu J."/>
            <person name="Xu M."/>
            <person name="Wu Y."/>
            <person name="Deng Y."/>
            <person name="Zhang C."/>
            <person name="Bonizzoni M."/>
            <person name="Dermauw W."/>
            <person name="Vontas J."/>
            <person name="Armbruster P."/>
            <person name="Huang X."/>
            <person name="Yang Y."/>
            <person name="Zhang H."/>
            <person name="He W."/>
            <person name="Peng H."/>
            <person name="Liu Y."/>
            <person name="Wu K."/>
            <person name="Chen J."/>
            <person name="Lirakis M."/>
            <person name="Topalis P."/>
            <person name="Van Leeuwen T."/>
            <person name="Hall A.B."/>
            <person name="Jiang X."/>
            <person name="Thorpe C."/>
            <person name="Mueller R.L."/>
            <person name="Sun C."/>
            <person name="Waterhouse R.M."/>
            <person name="Yan G."/>
            <person name="Tu Z.J."/>
            <person name="Fang X."/>
            <person name="James A.A."/>
        </authorList>
    </citation>
    <scope>NUCLEOTIDE SEQUENCE [LARGE SCALE GENOMIC DNA]</scope>
    <source>
        <strain evidence="5">Foshan</strain>
    </source>
</reference>
<dbReference type="Gene3D" id="1.10.530.10">
    <property type="match status" value="1"/>
</dbReference>
<reference evidence="4" key="2">
    <citation type="submission" date="2025-05" db="UniProtKB">
        <authorList>
            <consortium name="EnsemblMetazoa"/>
        </authorList>
    </citation>
    <scope>IDENTIFICATION</scope>
    <source>
        <strain evidence="4">Foshan</strain>
    </source>
</reference>
<proteinExistence type="predicted"/>